<dbReference type="AlphaFoldDB" id="A0A1I6TV93"/>
<accession>A0A1I6TV93</accession>
<dbReference type="Proteomes" id="UP000198785">
    <property type="component" value="Unassembled WGS sequence"/>
</dbReference>
<dbReference type="EMBL" id="FOZZ01000007">
    <property type="protein sequence ID" value="SFS93106.1"/>
    <property type="molecule type" value="Genomic_DNA"/>
</dbReference>
<dbReference type="RefSeq" id="WP_093365890.1">
    <property type="nucleotide sequence ID" value="NZ_FOZZ01000007.1"/>
</dbReference>
<reference evidence="2 3" key="1">
    <citation type="submission" date="2016-10" db="EMBL/GenBank/DDBJ databases">
        <authorList>
            <person name="de Groot N.N."/>
        </authorList>
    </citation>
    <scope>NUCLEOTIDE SEQUENCE [LARGE SCALE GENOMIC DNA]</scope>
    <source>
        <strain evidence="2 3">DSM 22789</strain>
    </source>
</reference>
<name>A0A1I6TV93_9SPHI</name>
<keyword evidence="3" id="KW-1185">Reference proteome</keyword>
<feature type="chain" id="PRO_5011745604" evidence="1">
    <location>
        <begin position="25"/>
        <end position="370"/>
    </location>
</feature>
<proteinExistence type="predicted"/>
<organism evidence="2 3">
    <name type="scientific">Sphingobacterium wenxiniae</name>
    <dbReference type="NCBI Taxonomy" id="683125"/>
    <lineage>
        <taxon>Bacteria</taxon>
        <taxon>Pseudomonadati</taxon>
        <taxon>Bacteroidota</taxon>
        <taxon>Sphingobacteriia</taxon>
        <taxon>Sphingobacteriales</taxon>
        <taxon>Sphingobacteriaceae</taxon>
        <taxon>Sphingobacterium</taxon>
    </lineage>
</organism>
<evidence type="ECO:0000313" key="2">
    <source>
        <dbReference type="EMBL" id="SFS93106.1"/>
    </source>
</evidence>
<dbReference type="InterPro" id="IPR011042">
    <property type="entry name" value="6-blade_b-propeller_TolB-like"/>
</dbReference>
<protein>
    <submittedName>
        <fullName evidence="2">Uncharacterized protein</fullName>
    </submittedName>
</protein>
<feature type="signal peptide" evidence="1">
    <location>
        <begin position="1"/>
        <end position="24"/>
    </location>
</feature>
<keyword evidence="1" id="KW-0732">Signal</keyword>
<evidence type="ECO:0000313" key="3">
    <source>
        <dbReference type="Proteomes" id="UP000198785"/>
    </source>
</evidence>
<sequence>MSKLSPLYKLFAILFLLVGMSACERDDAEPDTEGESFSRLYISIEEFNRAGTTSEQVRNVRIVYPADDDNFDINYRHISNAQGGGVIYFEPFLKTLFQSSSNGGVNPDTAIHAMEIGQTTGLPTNRSSLGNYLFAEVTGLGYSRTNQYFFIANRGGLDKNREEMLPTLYIVERPQAKNGHTKPLIKLIAKDMDFYDIAYADNDLYLSKRGTNGGIYVVEDIAKVPYNKADSIGTLTPTRTLTVEGSHNIRGISYDMIKDVLALTDYPNESAVGQGRILIFDNFSSLSSQERITPTRIITGTNTGLQMPVDIELDRRASGVYLYVADSSAKKVFRFKISDDGNVAPDKELNTVQTPVGLALDARDDSTLGQ</sequence>
<dbReference type="OrthoDB" id="697094at2"/>
<dbReference type="SUPFAM" id="SSF63825">
    <property type="entry name" value="YWTD domain"/>
    <property type="match status" value="1"/>
</dbReference>
<dbReference type="Gene3D" id="2.120.10.30">
    <property type="entry name" value="TolB, C-terminal domain"/>
    <property type="match status" value="1"/>
</dbReference>
<dbReference type="PROSITE" id="PS51257">
    <property type="entry name" value="PROKAR_LIPOPROTEIN"/>
    <property type="match status" value="1"/>
</dbReference>
<evidence type="ECO:0000256" key="1">
    <source>
        <dbReference type="SAM" id="SignalP"/>
    </source>
</evidence>
<dbReference type="STRING" id="683125.SAMN05660206_10769"/>
<gene>
    <name evidence="2" type="ORF">SAMN05660206_10769</name>
</gene>